<dbReference type="SUPFAM" id="SSF49998">
    <property type="entry name" value="Amine oxidase catalytic domain"/>
    <property type="match status" value="1"/>
</dbReference>
<dbReference type="InterPro" id="IPR036460">
    <property type="entry name" value="Cu_amine_oxidase_C_sf"/>
</dbReference>
<keyword evidence="1" id="KW-0801">TPQ</keyword>
<dbReference type="EMBL" id="MTKT01000666">
    <property type="protein sequence ID" value="OWM89667.1"/>
    <property type="molecule type" value="Genomic_DNA"/>
</dbReference>
<dbReference type="PANTHER" id="PTHR10638:SF18">
    <property type="entry name" value="AMINE OXIDASE [COPPER-CONTAINING] ZETA, PEROXISOMAL"/>
    <property type="match status" value="1"/>
</dbReference>
<evidence type="ECO:0000313" key="3">
    <source>
        <dbReference type="Proteomes" id="UP000197138"/>
    </source>
</evidence>
<keyword evidence="1" id="KW-0186">Copper</keyword>
<dbReference type="GO" id="GO:0008131">
    <property type="term" value="F:primary methylamine oxidase activity"/>
    <property type="evidence" value="ECO:0007669"/>
    <property type="project" value="InterPro"/>
</dbReference>
<comment type="PTM">
    <text evidence="1">Topaquinone (TPQ) is generated by copper-dependent autoxidation of a specific tyrosyl residue.</text>
</comment>
<dbReference type="GO" id="GO:0005507">
    <property type="term" value="F:copper ion binding"/>
    <property type="evidence" value="ECO:0007669"/>
    <property type="project" value="InterPro"/>
</dbReference>
<sequence>MEIEKSHIIGRTHLMPENALYIVRMLAYGHISASRELRPKETPKYGTATASRLYALIHQHFFVARMDMAVDCKLGEAHNQHNGLWVILYACDEMYPEGKLPNQNRCVGEGLATWVKQN</sequence>
<evidence type="ECO:0000256" key="1">
    <source>
        <dbReference type="RuleBase" id="RU000672"/>
    </source>
</evidence>
<accession>A0A218XX83</accession>
<protein>
    <recommendedName>
        <fullName evidence="1">Amine oxidase</fullName>
        <ecNumber evidence="1">1.4.3.-</ecNumber>
    </recommendedName>
</protein>
<keyword evidence="1" id="KW-0479">Metal-binding</keyword>
<comment type="cofactor">
    <cofactor evidence="1">
        <name>Cu cation</name>
        <dbReference type="ChEBI" id="CHEBI:23378"/>
    </cofactor>
    <text evidence="1">Contains 1 topaquinone per subunit.</text>
</comment>
<comment type="similarity">
    <text evidence="1">Belongs to the copper/topaquinone oxidase family.</text>
</comment>
<dbReference type="InterPro" id="IPR000269">
    <property type="entry name" value="Cu_amine_oxidase"/>
</dbReference>
<keyword evidence="1" id="KW-0560">Oxidoreductase</keyword>
<gene>
    <name evidence="2" type="ORF">CDL15_Pgr024415</name>
</gene>
<comment type="caution">
    <text evidence="2">The sequence shown here is derived from an EMBL/GenBank/DDBJ whole genome shotgun (WGS) entry which is preliminary data.</text>
</comment>
<proteinExistence type="inferred from homology"/>
<dbReference type="GO" id="GO:0009308">
    <property type="term" value="P:amine metabolic process"/>
    <property type="evidence" value="ECO:0007669"/>
    <property type="project" value="UniProtKB-UniRule"/>
</dbReference>
<dbReference type="AlphaFoldDB" id="A0A218XX83"/>
<organism evidence="2 3">
    <name type="scientific">Punica granatum</name>
    <name type="common">Pomegranate</name>
    <dbReference type="NCBI Taxonomy" id="22663"/>
    <lineage>
        <taxon>Eukaryota</taxon>
        <taxon>Viridiplantae</taxon>
        <taxon>Streptophyta</taxon>
        <taxon>Embryophyta</taxon>
        <taxon>Tracheophyta</taxon>
        <taxon>Spermatophyta</taxon>
        <taxon>Magnoliopsida</taxon>
        <taxon>eudicotyledons</taxon>
        <taxon>Gunneridae</taxon>
        <taxon>Pentapetalae</taxon>
        <taxon>rosids</taxon>
        <taxon>malvids</taxon>
        <taxon>Myrtales</taxon>
        <taxon>Lythraceae</taxon>
        <taxon>Punica</taxon>
    </lineage>
</organism>
<dbReference type="EC" id="1.4.3.-" evidence="1"/>
<evidence type="ECO:0000313" key="2">
    <source>
        <dbReference type="EMBL" id="OWM89667.1"/>
    </source>
</evidence>
<dbReference type="GO" id="GO:0048038">
    <property type="term" value="F:quinone binding"/>
    <property type="evidence" value="ECO:0007669"/>
    <property type="project" value="InterPro"/>
</dbReference>
<reference evidence="3" key="1">
    <citation type="journal article" date="2017" name="Plant J.">
        <title>The pomegranate (Punica granatum L.) genome and the genomics of punicalagin biosynthesis.</title>
        <authorList>
            <person name="Qin G."/>
            <person name="Xu C."/>
            <person name="Ming R."/>
            <person name="Tang H."/>
            <person name="Guyot R."/>
            <person name="Kramer E.M."/>
            <person name="Hu Y."/>
            <person name="Yi X."/>
            <person name="Qi Y."/>
            <person name="Xu X."/>
            <person name="Gao Z."/>
            <person name="Pan H."/>
            <person name="Jian J."/>
            <person name="Tian Y."/>
            <person name="Yue Z."/>
            <person name="Xu Y."/>
        </authorList>
    </citation>
    <scope>NUCLEOTIDE SEQUENCE [LARGE SCALE GENOMIC DNA]</scope>
    <source>
        <strain evidence="3">cv. Dabenzi</strain>
    </source>
</reference>
<dbReference type="Gene3D" id="2.70.98.20">
    <property type="entry name" value="Copper amine oxidase, catalytic domain"/>
    <property type="match status" value="1"/>
</dbReference>
<name>A0A218XX83_PUNGR</name>
<dbReference type="PANTHER" id="PTHR10638">
    <property type="entry name" value="COPPER AMINE OXIDASE"/>
    <property type="match status" value="1"/>
</dbReference>
<dbReference type="Proteomes" id="UP000197138">
    <property type="component" value="Unassembled WGS sequence"/>
</dbReference>